<dbReference type="SFLD" id="SFLDG00363">
    <property type="entry name" value="AMPS_(cytGST):_Alpha-__Mu-__Pi"/>
    <property type="match status" value="1"/>
</dbReference>
<dbReference type="PROSITE" id="PS50404">
    <property type="entry name" value="GST_NTER"/>
    <property type="match status" value="1"/>
</dbReference>
<dbReference type="GO" id="GO:0006749">
    <property type="term" value="P:glutathione metabolic process"/>
    <property type="evidence" value="ECO:0007669"/>
    <property type="project" value="TreeGrafter"/>
</dbReference>
<evidence type="ECO:0000256" key="2">
    <source>
        <dbReference type="ARBA" id="ARBA00022679"/>
    </source>
</evidence>
<evidence type="ECO:0000256" key="4">
    <source>
        <dbReference type="ARBA" id="ARBA00047960"/>
    </source>
</evidence>
<dbReference type="PANTHER" id="PTHR11571">
    <property type="entry name" value="GLUTATHIONE S-TRANSFERASE"/>
    <property type="match status" value="1"/>
</dbReference>
<comment type="catalytic activity">
    <reaction evidence="4">
        <text>RX + glutathione = an S-substituted glutathione + a halide anion + H(+)</text>
        <dbReference type="Rhea" id="RHEA:16437"/>
        <dbReference type="ChEBI" id="CHEBI:15378"/>
        <dbReference type="ChEBI" id="CHEBI:16042"/>
        <dbReference type="ChEBI" id="CHEBI:17792"/>
        <dbReference type="ChEBI" id="CHEBI:57925"/>
        <dbReference type="ChEBI" id="CHEBI:90779"/>
        <dbReference type="EC" id="2.5.1.18"/>
    </reaction>
</comment>
<dbReference type="InterPro" id="IPR050213">
    <property type="entry name" value="GST_superfamily"/>
</dbReference>
<dbReference type="InterPro" id="IPR004046">
    <property type="entry name" value="GST_C"/>
</dbReference>
<dbReference type="SUPFAM" id="SSF47616">
    <property type="entry name" value="GST C-terminal domain-like"/>
    <property type="match status" value="1"/>
</dbReference>
<evidence type="ECO:0000256" key="1">
    <source>
        <dbReference type="ARBA" id="ARBA00012452"/>
    </source>
</evidence>
<dbReference type="SFLD" id="SFLDG01205">
    <property type="entry name" value="AMPS.1"/>
    <property type="match status" value="1"/>
</dbReference>
<dbReference type="GO" id="GO:0004364">
    <property type="term" value="F:glutathione transferase activity"/>
    <property type="evidence" value="ECO:0007669"/>
    <property type="project" value="UniProtKB-EC"/>
</dbReference>
<dbReference type="Pfam" id="PF14497">
    <property type="entry name" value="GST_C_3"/>
    <property type="match status" value="1"/>
</dbReference>
<evidence type="ECO:0000259" key="6">
    <source>
        <dbReference type="PROSITE" id="PS50405"/>
    </source>
</evidence>
<dbReference type="InterPro" id="IPR040079">
    <property type="entry name" value="Glutathione_S-Trfase"/>
</dbReference>
<dbReference type="InterPro" id="IPR010987">
    <property type="entry name" value="Glutathione-S-Trfase_C-like"/>
</dbReference>
<dbReference type="SUPFAM" id="SSF52833">
    <property type="entry name" value="Thioredoxin-like"/>
    <property type="match status" value="1"/>
</dbReference>
<reference evidence="7" key="1">
    <citation type="submission" date="2017-03" db="EMBL/GenBank/DDBJ databases">
        <title>Bioinformatics of Glutathione S-transferase Genes in Salivary Glands of Cicada Subpsaltria yangi feeding on the medicinal plant Ephedra lepidosperma.</title>
        <authorList>
            <person name="Qi M."/>
        </authorList>
    </citation>
    <scope>NUCLEOTIDE SEQUENCE</scope>
</reference>
<dbReference type="EC" id="2.5.1.18" evidence="1"/>
<comment type="similarity">
    <text evidence="3">Belongs to the GST superfamily. Sigma family.</text>
</comment>
<dbReference type="PANTHER" id="PTHR11571:SF224">
    <property type="entry name" value="HEMATOPOIETIC PROSTAGLANDIN D SYNTHASE"/>
    <property type="match status" value="1"/>
</dbReference>
<dbReference type="CDD" id="cd03039">
    <property type="entry name" value="GST_N_Sigma_like"/>
    <property type="match status" value="1"/>
</dbReference>
<dbReference type="InterPro" id="IPR004045">
    <property type="entry name" value="Glutathione_S-Trfase_N"/>
</dbReference>
<dbReference type="SFLD" id="SFLDS00019">
    <property type="entry name" value="Glutathione_Transferase_(cytos"/>
    <property type="match status" value="1"/>
</dbReference>
<dbReference type="Pfam" id="PF02798">
    <property type="entry name" value="GST_N"/>
    <property type="match status" value="1"/>
</dbReference>
<sequence length="208" mass="24102">MTSKCRLTYFTLKGLGEPIRYMLSYRNIKFEDVRLDMETWKATVKHTAPFGKAPVLEIDGKVLTQSKAICRYMAREAGIAGKDTWEDLQIDMMIDTIEDVRTAAADYKFERDEKKKAEKKDPLYNETIPFYFKKFETIVSASKGHLANKKLTWADIYFVAISEHMCFLIDQDILEPYPNLKALKDTIHAIPGIKKYVEQRPADILVEF</sequence>
<evidence type="ECO:0000256" key="3">
    <source>
        <dbReference type="ARBA" id="ARBA00038317"/>
    </source>
</evidence>
<dbReference type="FunFam" id="3.40.30.10:FF:000258">
    <property type="entry name" value="Glutathione S-transferase"/>
    <property type="match status" value="1"/>
</dbReference>
<dbReference type="InterPro" id="IPR036282">
    <property type="entry name" value="Glutathione-S-Trfase_C_sf"/>
</dbReference>
<dbReference type="InterPro" id="IPR036249">
    <property type="entry name" value="Thioredoxin-like_sf"/>
</dbReference>
<dbReference type="EMBL" id="KY773977">
    <property type="protein sequence ID" value="AVC68798.1"/>
    <property type="molecule type" value="mRNA"/>
</dbReference>
<keyword evidence="2 7" id="KW-0808">Transferase</keyword>
<dbReference type="FunFam" id="1.20.1050.10:FF:000030">
    <property type="entry name" value="Glutathione S-transferase S1"/>
    <property type="match status" value="1"/>
</dbReference>
<dbReference type="Gene3D" id="3.40.30.10">
    <property type="entry name" value="Glutaredoxin"/>
    <property type="match status" value="1"/>
</dbReference>
<evidence type="ECO:0000313" key="7">
    <source>
        <dbReference type="EMBL" id="AVC68798.1"/>
    </source>
</evidence>
<name>A0A2L1DG98_9HEMI</name>
<dbReference type="CDD" id="cd03192">
    <property type="entry name" value="GST_C_Sigma_like"/>
    <property type="match status" value="1"/>
</dbReference>
<feature type="domain" description="GST C-terminal" evidence="6">
    <location>
        <begin position="83"/>
        <end position="204"/>
    </location>
</feature>
<feature type="domain" description="GST N-terminal" evidence="5">
    <location>
        <begin position="3"/>
        <end position="81"/>
    </location>
</feature>
<dbReference type="PROSITE" id="PS50405">
    <property type="entry name" value="GST_CTER"/>
    <property type="match status" value="1"/>
</dbReference>
<organism evidence="7">
    <name type="scientific">Subpsaltria yangi</name>
    <dbReference type="NCBI Taxonomy" id="1195109"/>
    <lineage>
        <taxon>Eukaryota</taxon>
        <taxon>Metazoa</taxon>
        <taxon>Ecdysozoa</taxon>
        <taxon>Arthropoda</taxon>
        <taxon>Hexapoda</taxon>
        <taxon>Insecta</taxon>
        <taxon>Pterygota</taxon>
        <taxon>Neoptera</taxon>
        <taxon>Paraneoptera</taxon>
        <taxon>Hemiptera</taxon>
        <taxon>Auchenorrhyncha</taxon>
        <taxon>Cicadoidea</taxon>
        <taxon>Cicadidae</taxon>
        <taxon>Tibicininae</taxon>
        <taxon>Tibicinini</taxon>
        <taxon>Subpsaltria</taxon>
    </lineage>
</organism>
<accession>A0A2L1DG98</accession>
<proteinExistence type="evidence at transcript level"/>
<dbReference type="Gene3D" id="1.20.1050.10">
    <property type="match status" value="1"/>
</dbReference>
<protein>
    <recommendedName>
        <fullName evidence="1">glutathione transferase</fullName>
        <ecNumber evidence="1">2.5.1.18</ecNumber>
    </recommendedName>
</protein>
<dbReference type="AlphaFoldDB" id="A0A2L1DG98"/>
<evidence type="ECO:0000259" key="5">
    <source>
        <dbReference type="PROSITE" id="PS50404"/>
    </source>
</evidence>